<accession>Q2RMN5</accession>
<keyword evidence="3 6" id="KW-0815">Transposition</keyword>
<dbReference type="Proteomes" id="UP000001929">
    <property type="component" value="Plasmid unnamed"/>
</dbReference>
<evidence type="ECO:0000256" key="2">
    <source>
        <dbReference type="ARBA" id="ARBA00010961"/>
    </source>
</evidence>
<keyword evidence="4 6" id="KW-0238">DNA-binding</keyword>
<dbReference type="AlphaFoldDB" id="Q2RMN5"/>
<keyword evidence="5 6" id="KW-0233">DNA recombination</keyword>
<geneLocation type="plasmid" evidence="8">
    <name>unnamed</name>
</geneLocation>
<dbReference type="GO" id="GO:0003677">
    <property type="term" value="F:DNA binding"/>
    <property type="evidence" value="ECO:0007669"/>
    <property type="project" value="UniProtKB-UniRule"/>
</dbReference>
<dbReference type="EMBL" id="CP000231">
    <property type="protein sequence ID" value="ABC24610.1"/>
    <property type="molecule type" value="Genomic_DNA"/>
</dbReference>
<evidence type="ECO:0000313" key="7">
    <source>
        <dbReference type="EMBL" id="ABC24605.1"/>
    </source>
</evidence>
<dbReference type="NCBIfam" id="NF033543">
    <property type="entry name" value="transpos_IS256"/>
    <property type="match status" value="1"/>
</dbReference>
<dbReference type="KEGG" id="rru:Rru_B0014"/>
<dbReference type="GO" id="GO:0004803">
    <property type="term" value="F:transposase activity"/>
    <property type="evidence" value="ECO:0007669"/>
    <property type="project" value="UniProtKB-UniRule"/>
</dbReference>
<dbReference type="EnsemblBacteria" id="ABC24605">
    <property type="protein sequence ID" value="ABC24605"/>
    <property type="gene ID" value="Rru_B0009"/>
</dbReference>
<comment type="similarity">
    <text evidence="2 6">Belongs to the transposase mutator family.</text>
</comment>
<evidence type="ECO:0000256" key="3">
    <source>
        <dbReference type="ARBA" id="ARBA00022578"/>
    </source>
</evidence>
<sequence length="308" mass="33853">MAEKALTAVIQEAYIQGISTRSVDDLVKAMGMSGISKSQVSRLCAEIDGKVATFLDRPLEGDWPYIWLDATYVKVRQDGRIVSVAVIIAVGANTAGRREVLGMTIGPSEAETFWTEFLRTLARRGLRGVKLVVSDAHEGIKAAVSKVLCATWQRCRVHFMRNVLAHAGKSGRRVVSAFIGTAFAQDTAQAASAQWRQVADQLRPRSRKLAELMDDAETDVLAYMTFPPAHRTKLHSTNPIERLNGEIKRRTDVVGIFPNEAAITRLIGAILLEQNDEWAVQRSRYMTLESVAPLGDDALTRLPPIAAA</sequence>
<evidence type="ECO:0000256" key="6">
    <source>
        <dbReference type="RuleBase" id="RU365089"/>
    </source>
</evidence>
<dbReference type="KEGG" id="rru:Rru_B0009"/>
<reference evidence="8 9" key="1">
    <citation type="journal article" date="2011" name="Stand. Genomic Sci.">
        <title>Complete genome sequence of Rhodospirillum rubrum type strain (S1).</title>
        <authorList>
            <person name="Munk A.C."/>
            <person name="Copeland A."/>
            <person name="Lucas S."/>
            <person name="Lapidus A."/>
            <person name="Del Rio T.G."/>
            <person name="Barry K."/>
            <person name="Detter J.C."/>
            <person name="Hammon N."/>
            <person name="Israni S."/>
            <person name="Pitluck S."/>
            <person name="Brettin T."/>
            <person name="Bruce D."/>
            <person name="Han C."/>
            <person name="Tapia R."/>
            <person name="Gilna P."/>
            <person name="Schmutz J."/>
            <person name="Larimer F."/>
            <person name="Land M."/>
            <person name="Kyrpides N.C."/>
            <person name="Mavromatis K."/>
            <person name="Richardson P."/>
            <person name="Rohde M."/>
            <person name="Goker M."/>
            <person name="Klenk H.P."/>
            <person name="Zhang Y."/>
            <person name="Roberts G.P."/>
            <person name="Reslewic S."/>
            <person name="Schwartz D.C."/>
        </authorList>
    </citation>
    <scope>NUCLEOTIDE SEQUENCE [LARGE SCALE GENOMIC DNA]</scope>
    <source>
        <strain evidence="8">ATCC 11170</strain>
        <strain evidence="9">ATCC 11170 / ATH 1.1.1 / DSM 467 / LMG 4362 / NCIMB 8255 / S1</strain>
        <plasmid evidence="9">pRHORT</plasmid>
    </source>
</reference>
<evidence type="ECO:0000313" key="9">
    <source>
        <dbReference type="Proteomes" id="UP000001929"/>
    </source>
</evidence>
<name>Q2RMN5_RHORT</name>
<geneLocation type="plasmid" evidence="9">
    <name>pRHORT</name>
</geneLocation>
<dbReference type="PANTHER" id="PTHR33217">
    <property type="entry name" value="TRANSPOSASE FOR INSERTION SEQUENCE ELEMENT IS1081"/>
    <property type="match status" value="1"/>
</dbReference>
<evidence type="ECO:0000256" key="1">
    <source>
        <dbReference type="ARBA" id="ARBA00002190"/>
    </source>
</evidence>
<evidence type="ECO:0000256" key="5">
    <source>
        <dbReference type="ARBA" id="ARBA00023172"/>
    </source>
</evidence>
<dbReference type="InterPro" id="IPR001207">
    <property type="entry name" value="Transposase_mutator"/>
</dbReference>
<gene>
    <name evidence="7" type="ordered locus">Rru_B0009</name>
    <name evidence="8" type="ordered locus">Rru_B0014</name>
</gene>
<dbReference type="EnsemblBacteria" id="ABC24610">
    <property type="protein sequence ID" value="ABC24610"/>
    <property type="gene ID" value="Rru_B0014"/>
</dbReference>
<keyword evidence="6" id="KW-0814">Transposable element</keyword>
<protein>
    <recommendedName>
        <fullName evidence="6">Mutator family transposase</fullName>
    </recommendedName>
</protein>
<organism evidence="8 9">
    <name type="scientific">Rhodospirillum rubrum (strain ATCC 11170 / ATH 1.1.1 / DSM 467 / LMG 4362 / NCIMB 8255 / S1)</name>
    <dbReference type="NCBI Taxonomy" id="269796"/>
    <lineage>
        <taxon>Bacteria</taxon>
        <taxon>Pseudomonadati</taxon>
        <taxon>Pseudomonadota</taxon>
        <taxon>Alphaproteobacteria</taxon>
        <taxon>Rhodospirillales</taxon>
        <taxon>Rhodospirillaceae</taxon>
        <taxon>Rhodospirillum</taxon>
    </lineage>
</organism>
<dbReference type="HOGENOM" id="CLU_036805_8_0_5"/>
<keyword evidence="8" id="KW-0614">Plasmid</keyword>
<evidence type="ECO:0000256" key="4">
    <source>
        <dbReference type="ARBA" id="ARBA00023125"/>
    </source>
</evidence>
<dbReference type="EMBL" id="CP000231">
    <property type="protein sequence ID" value="ABC24605.1"/>
    <property type="molecule type" value="Genomic_DNA"/>
</dbReference>
<dbReference type="Pfam" id="PF00872">
    <property type="entry name" value="Transposase_mut"/>
    <property type="match status" value="1"/>
</dbReference>
<dbReference type="GO" id="GO:0006313">
    <property type="term" value="P:DNA transposition"/>
    <property type="evidence" value="ECO:0007669"/>
    <property type="project" value="UniProtKB-UniRule"/>
</dbReference>
<proteinExistence type="inferred from homology"/>
<comment type="function">
    <text evidence="1 6">Required for the transposition of the insertion element.</text>
</comment>
<keyword evidence="9" id="KW-1185">Reference proteome</keyword>
<dbReference type="PANTHER" id="PTHR33217:SF7">
    <property type="entry name" value="TRANSPOSASE FOR INSERTION SEQUENCE ELEMENT IS1081"/>
    <property type="match status" value="1"/>
</dbReference>
<evidence type="ECO:0000313" key="8">
    <source>
        <dbReference type="EMBL" id="ABC24610.1"/>
    </source>
</evidence>
<dbReference type="PATRIC" id="fig|269796.9.peg.12"/>